<dbReference type="EMBL" id="PDUG01000003">
    <property type="protein sequence ID" value="PIC40234.1"/>
    <property type="molecule type" value="Genomic_DNA"/>
</dbReference>
<dbReference type="Proteomes" id="UP000230233">
    <property type="component" value="Chromosome III"/>
</dbReference>
<organism evidence="1 2">
    <name type="scientific">Caenorhabditis nigoni</name>
    <dbReference type="NCBI Taxonomy" id="1611254"/>
    <lineage>
        <taxon>Eukaryota</taxon>
        <taxon>Metazoa</taxon>
        <taxon>Ecdysozoa</taxon>
        <taxon>Nematoda</taxon>
        <taxon>Chromadorea</taxon>
        <taxon>Rhabditida</taxon>
        <taxon>Rhabditina</taxon>
        <taxon>Rhabditomorpha</taxon>
        <taxon>Rhabditoidea</taxon>
        <taxon>Rhabditidae</taxon>
        <taxon>Peloderinae</taxon>
        <taxon>Caenorhabditis</taxon>
    </lineage>
</organism>
<dbReference type="AlphaFoldDB" id="A0A2G5UL33"/>
<proteinExistence type="predicted"/>
<keyword evidence="2" id="KW-1185">Reference proteome</keyword>
<gene>
    <name evidence="1" type="primary">Cnig_chr_III.g11648</name>
    <name evidence="1" type="ORF">B9Z55_011648</name>
</gene>
<evidence type="ECO:0000313" key="2">
    <source>
        <dbReference type="Proteomes" id="UP000230233"/>
    </source>
</evidence>
<sequence length="153" mass="18332">MLFKNWYKMTREVKEFDKYYDNHKERIHLHNAHKTMEKLRCNNMNRDQRMAHYKQLIAHIQEILDLPAPVDNYYKLVTSSRSNFFLKFVFQGVDETIKRYKSIDEREAELHRLYGIVQREPIDFSGPIINMCNSVKNSVTGICGSMEKRIGRK</sequence>
<reference evidence="2" key="1">
    <citation type="submission" date="2017-10" db="EMBL/GenBank/DDBJ databases">
        <title>Rapid genome shrinkage in a self-fertile nematode reveals novel sperm competition proteins.</title>
        <authorList>
            <person name="Yin D."/>
            <person name="Schwarz E.M."/>
            <person name="Thomas C.G."/>
            <person name="Felde R.L."/>
            <person name="Korf I.F."/>
            <person name="Cutter A.D."/>
            <person name="Schartner C.M."/>
            <person name="Ralston E.J."/>
            <person name="Meyer B.J."/>
            <person name="Haag E.S."/>
        </authorList>
    </citation>
    <scope>NUCLEOTIDE SEQUENCE [LARGE SCALE GENOMIC DNA]</scope>
    <source>
        <strain evidence="2">JU1422</strain>
    </source>
</reference>
<comment type="caution">
    <text evidence="1">The sequence shown here is derived from an EMBL/GenBank/DDBJ whole genome shotgun (WGS) entry which is preliminary data.</text>
</comment>
<accession>A0A2G5UL33</accession>
<evidence type="ECO:0000313" key="1">
    <source>
        <dbReference type="EMBL" id="PIC40234.1"/>
    </source>
</evidence>
<protein>
    <submittedName>
        <fullName evidence="1">Uncharacterized protein</fullName>
    </submittedName>
</protein>
<name>A0A2G5UL33_9PELO</name>